<keyword evidence="5" id="KW-0732">Signal</keyword>
<dbReference type="GO" id="GO:0046872">
    <property type="term" value="F:metal ion binding"/>
    <property type="evidence" value="ECO:0007669"/>
    <property type="project" value="UniProtKB-KW"/>
</dbReference>
<dbReference type="Gene3D" id="1.10.760.10">
    <property type="entry name" value="Cytochrome c-like domain"/>
    <property type="match status" value="1"/>
</dbReference>
<evidence type="ECO:0000256" key="2">
    <source>
        <dbReference type="ARBA" id="ARBA00022723"/>
    </source>
</evidence>
<evidence type="ECO:0000259" key="6">
    <source>
        <dbReference type="PROSITE" id="PS51007"/>
    </source>
</evidence>
<gene>
    <name evidence="7" type="primary">soxX</name>
    <name evidence="7" type="ORF">HW932_18005</name>
</gene>
<dbReference type="EMBL" id="JABZEO010000016">
    <property type="protein sequence ID" value="NVZ11149.1"/>
    <property type="molecule type" value="Genomic_DNA"/>
</dbReference>
<name>A0A850R8W9_9GAMM</name>
<keyword evidence="3 4" id="KW-0408">Iron</keyword>
<evidence type="ECO:0000256" key="3">
    <source>
        <dbReference type="ARBA" id="ARBA00023004"/>
    </source>
</evidence>
<comment type="caution">
    <text evidence="7">The sequence shown here is derived from an EMBL/GenBank/DDBJ whole genome shotgun (WGS) entry which is preliminary data.</text>
</comment>
<dbReference type="NCBIfam" id="TIGR04485">
    <property type="entry name" value="thiosulf_SoxX"/>
    <property type="match status" value="1"/>
</dbReference>
<dbReference type="SUPFAM" id="SSF46626">
    <property type="entry name" value="Cytochrome c"/>
    <property type="match status" value="1"/>
</dbReference>
<keyword evidence="1 4" id="KW-0349">Heme</keyword>
<feature type="domain" description="Cytochrome c" evidence="6">
    <location>
        <begin position="39"/>
        <end position="128"/>
    </location>
</feature>
<accession>A0A850R8W9</accession>
<evidence type="ECO:0000256" key="4">
    <source>
        <dbReference type="PROSITE-ProRule" id="PRU00433"/>
    </source>
</evidence>
<dbReference type="PROSITE" id="PS51007">
    <property type="entry name" value="CYTC"/>
    <property type="match status" value="1"/>
</dbReference>
<organism evidence="7 8">
    <name type="scientific">Allochromatium humboldtianum</name>
    <dbReference type="NCBI Taxonomy" id="504901"/>
    <lineage>
        <taxon>Bacteria</taxon>
        <taxon>Pseudomonadati</taxon>
        <taxon>Pseudomonadota</taxon>
        <taxon>Gammaproteobacteria</taxon>
        <taxon>Chromatiales</taxon>
        <taxon>Chromatiaceae</taxon>
        <taxon>Allochromatium</taxon>
    </lineage>
</organism>
<keyword evidence="2 4" id="KW-0479">Metal-binding</keyword>
<dbReference type="RefSeq" id="WP_176977870.1">
    <property type="nucleotide sequence ID" value="NZ_JABZEO010000016.1"/>
</dbReference>
<dbReference type="GO" id="GO:0020037">
    <property type="term" value="F:heme binding"/>
    <property type="evidence" value="ECO:0007669"/>
    <property type="project" value="InterPro"/>
</dbReference>
<dbReference type="Pfam" id="PF00034">
    <property type="entry name" value="Cytochrom_C"/>
    <property type="match status" value="1"/>
</dbReference>
<dbReference type="InterPro" id="IPR009056">
    <property type="entry name" value="Cyt_c-like_dom"/>
</dbReference>
<evidence type="ECO:0000313" key="7">
    <source>
        <dbReference type="EMBL" id="NVZ11149.1"/>
    </source>
</evidence>
<dbReference type="GO" id="GO:0009055">
    <property type="term" value="F:electron transfer activity"/>
    <property type="evidence" value="ECO:0007669"/>
    <property type="project" value="InterPro"/>
</dbReference>
<protein>
    <submittedName>
        <fullName evidence="7">Sulfur oxidation c-type cytochrome SoxX</fullName>
    </submittedName>
</protein>
<feature type="signal peptide" evidence="5">
    <location>
        <begin position="1"/>
        <end position="28"/>
    </location>
</feature>
<dbReference type="Proteomes" id="UP000592294">
    <property type="component" value="Unassembled WGS sequence"/>
</dbReference>
<feature type="chain" id="PRO_5032550538" evidence="5">
    <location>
        <begin position="29"/>
        <end position="128"/>
    </location>
</feature>
<evidence type="ECO:0000256" key="1">
    <source>
        <dbReference type="ARBA" id="ARBA00022617"/>
    </source>
</evidence>
<evidence type="ECO:0000313" key="8">
    <source>
        <dbReference type="Proteomes" id="UP000592294"/>
    </source>
</evidence>
<dbReference type="InterPro" id="IPR036909">
    <property type="entry name" value="Cyt_c-like_dom_sf"/>
</dbReference>
<reference evidence="7 8" key="1">
    <citation type="submission" date="2020-06" db="EMBL/GenBank/DDBJ databases">
        <title>Whole-genome sequence of Allochromatium humboldtianum DSM 21881, type strain.</title>
        <authorList>
            <person name="Kyndt J.A."/>
            <person name="Meyer T.E."/>
        </authorList>
    </citation>
    <scope>NUCLEOTIDE SEQUENCE [LARGE SCALE GENOMIC DNA]</scope>
    <source>
        <strain evidence="7 8">DSM 21881</strain>
    </source>
</reference>
<dbReference type="AlphaFoldDB" id="A0A850R8W9"/>
<keyword evidence="8" id="KW-1185">Reference proteome</keyword>
<dbReference type="InterPro" id="IPR030999">
    <property type="entry name" value="Thiosulf_SoxX"/>
</dbReference>
<sequence>MPLNASHRSRLTALLLGLSALSSGPLPAAGLPDDLALSGDAAAGREVATDRAKGNCVACHVMAGAESPGTIGPVLVSMQTRFPSKRDLAAQIWDATAKNPEAVMPPFGKHEILTRQEFVDVVEYIWSL</sequence>
<proteinExistence type="predicted"/>
<evidence type="ECO:0000256" key="5">
    <source>
        <dbReference type="SAM" id="SignalP"/>
    </source>
</evidence>